<dbReference type="Proteomes" id="UP000310158">
    <property type="component" value="Unassembled WGS sequence"/>
</dbReference>
<dbReference type="AlphaFoldDB" id="A0A4S4M811"/>
<feature type="compositionally biased region" description="Pro residues" evidence="1">
    <location>
        <begin position="523"/>
        <end position="537"/>
    </location>
</feature>
<keyword evidence="2" id="KW-1133">Transmembrane helix</keyword>
<evidence type="ECO:0000256" key="1">
    <source>
        <dbReference type="SAM" id="MobiDB-lite"/>
    </source>
</evidence>
<organism evidence="3 4">
    <name type="scientific">Bondarzewia mesenterica</name>
    <dbReference type="NCBI Taxonomy" id="1095465"/>
    <lineage>
        <taxon>Eukaryota</taxon>
        <taxon>Fungi</taxon>
        <taxon>Dikarya</taxon>
        <taxon>Basidiomycota</taxon>
        <taxon>Agaricomycotina</taxon>
        <taxon>Agaricomycetes</taxon>
        <taxon>Russulales</taxon>
        <taxon>Bondarzewiaceae</taxon>
        <taxon>Bondarzewia</taxon>
    </lineage>
</organism>
<feature type="region of interest" description="Disordered" evidence="1">
    <location>
        <begin position="350"/>
        <end position="408"/>
    </location>
</feature>
<dbReference type="OrthoDB" id="2756540at2759"/>
<reference evidence="3 4" key="1">
    <citation type="submission" date="2019-02" db="EMBL/GenBank/DDBJ databases">
        <title>Genome sequencing of the rare red list fungi Bondarzewia mesenterica.</title>
        <authorList>
            <person name="Buettner E."/>
            <person name="Kellner H."/>
        </authorList>
    </citation>
    <scope>NUCLEOTIDE SEQUENCE [LARGE SCALE GENOMIC DNA]</scope>
    <source>
        <strain evidence="3 4">DSM 108281</strain>
    </source>
</reference>
<keyword evidence="4" id="KW-1185">Reference proteome</keyword>
<evidence type="ECO:0000313" key="4">
    <source>
        <dbReference type="Proteomes" id="UP000310158"/>
    </source>
</evidence>
<dbReference type="EMBL" id="SGPL01000002">
    <property type="protein sequence ID" value="THH21474.1"/>
    <property type="molecule type" value="Genomic_DNA"/>
</dbReference>
<evidence type="ECO:0000313" key="3">
    <source>
        <dbReference type="EMBL" id="THH21474.1"/>
    </source>
</evidence>
<feature type="region of interest" description="Disordered" evidence="1">
    <location>
        <begin position="486"/>
        <end position="547"/>
    </location>
</feature>
<keyword evidence="2" id="KW-0472">Membrane</keyword>
<feature type="compositionally biased region" description="Low complexity" evidence="1">
    <location>
        <begin position="350"/>
        <end position="385"/>
    </location>
</feature>
<keyword evidence="2" id="KW-0812">Transmembrane</keyword>
<feature type="transmembrane region" description="Helical" evidence="2">
    <location>
        <begin position="416"/>
        <end position="440"/>
    </location>
</feature>
<name>A0A4S4M811_9AGAM</name>
<accession>A0A4S4M811</accession>
<feature type="compositionally biased region" description="Low complexity" evidence="1">
    <location>
        <begin position="222"/>
        <end position="242"/>
    </location>
</feature>
<feature type="compositionally biased region" description="Low complexity" evidence="1">
    <location>
        <begin position="393"/>
        <end position="408"/>
    </location>
</feature>
<comment type="caution">
    <text evidence="3">The sequence shown here is derived from an EMBL/GenBank/DDBJ whole genome shotgun (WGS) entry which is preliminary data.</text>
</comment>
<feature type="compositionally biased region" description="Low complexity" evidence="1">
    <location>
        <begin position="500"/>
        <end position="522"/>
    </location>
</feature>
<evidence type="ECO:0000256" key="2">
    <source>
        <dbReference type="SAM" id="Phobius"/>
    </source>
</evidence>
<protein>
    <submittedName>
        <fullName evidence="3">Uncharacterized protein</fullName>
    </submittedName>
</protein>
<proteinExistence type="predicted"/>
<sequence>MVHNKDIIIINSCNHRSDWASWDHLPTRWVTHGSPPFFACLLPFGSWSERLVKGDAEHPHSIFFPAGVPRPLIIGPTDPSVLYSNGWKITSSPAGIGDSVASSSVIGATVSVDLPVGTTNVTYLGVDGTAGGLAVACVDCDFSEPAGGGQFQLVEMQRSPDGQRRLPTILFSFHNLDPAVSHALRVMKVRSRVNGASQLTFGGLIVETDSYAASQASATSRSDSNTSPQTSTSPITTSGTSSAAMSLSAQTDSVSTSSFLPSSLSSSFSQVSKTSVMSQSSTAGLSSTQASGASSGALSASTLPSSFSTVARPLPFITSSTPTSLFGSLTLSATSTSLFGSFSSSPNSATSSGSASTSSKLPSSTSSGTSVSTSSPSTSSVMTSSPAPPPSGSPRSSQSPSDSGSTNATRLSSSTIIVISILSVLGLLSLILGAIVIYITRSRRLNRIQRLPPADAGEAGFNPAPVGVNISQPVLMVSPFDDPPLAADAPSMRRADDGLSFHSSPSDSDAVSPDSFHTLSAFPAPPSFLAPPVPSVPPWVARRIRDD</sequence>
<gene>
    <name evidence="3" type="ORF">EW146_g72</name>
</gene>
<feature type="region of interest" description="Disordered" evidence="1">
    <location>
        <begin position="216"/>
        <end position="244"/>
    </location>
</feature>